<evidence type="ECO:0000259" key="10">
    <source>
        <dbReference type="PROSITE" id="PS50010"/>
    </source>
</evidence>
<dbReference type="InterPro" id="IPR036028">
    <property type="entry name" value="SH3-like_dom_sf"/>
</dbReference>
<dbReference type="InterPro" id="IPR051492">
    <property type="entry name" value="Dynamin-Rho_GEF"/>
</dbReference>
<evidence type="ECO:0000256" key="1">
    <source>
        <dbReference type="ARBA" id="ARBA00004282"/>
    </source>
</evidence>
<dbReference type="PANTHER" id="PTHR22834:SF20">
    <property type="entry name" value="SH3 DOMAIN-CONTAINING PROTEIN"/>
    <property type="match status" value="1"/>
</dbReference>
<dbReference type="SUPFAM" id="SSF50044">
    <property type="entry name" value="SH3-domain"/>
    <property type="match status" value="2"/>
</dbReference>
<evidence type="ECO:0000256" key="5">
    <source>
        <dbReference type="ARBA" id="ARBA00022658"/>
    </source>
</evidence>
<dbReference type="InterPro" id="IPR004148">
    <property type="entry name" value="BAR_dom"/>
</dbReference>
<dbReference type="CDD" id="cd00160">
    <property type="entry name" value="RhoGEF"/>
    <property type="match status" value="1"/>
</dbReference>
<dbReference type="Pfam" id="PF00018">
    <property type="entry name" value="SH3_1"/>
    <property type="match status" value="1"/>
</dbReference>
<evidence type="ECO:0000256" key="8">
    <source>
        <dbReference type="PROSITE-ProRule" id="PRU00192"/>
    </source>
</evidence>
<proteinExistence type="predicted"/>
<dbReference type="Pfam" id="PF03114">
    <property type="entry name" value="BAR"/>
    <property type="match status" value="1"/>
</dbReference>
<comment type="subcellular location">
    <subcellularLocation>
        <location evidence="1">Cell junction</location>
    </subcellularLocation>
    <subcellularLocation>
        <location evidence="2">Golgi apparatus</location>
        <location evidence="2">Golgi stack</location>
    </subcellularLocation>
</comment>
<evidence type="ECO:0000256" key="4">
    <source>
        <dbReference type="ARBA" id="ARBA00022443"/>
    </source>
</evidence>
<dbReference type="SMART" id="SM00721">
    <property type="entry name" value="BAR"/>
    <property type="match status" value="1"/>
</dbReference>
<comment type="caution">
    <text evidence="12">The sequence shown here is derived from an EMBL/GenBank/DDBJ whole genome shotgun (WGS) entry which is preliminary data.</text>
</comment>
<dbReference type="Proteomes" id="UP001642483">
    <property type="component" value="Unassembled WGS sequence"/>
</dbReference>
<feature type="domain" description="DH" evidence="10">
    <location>
        <begin position="84"/>
        <end position="285"/>
    </location>
</feature>
<feature type="domain" description="BAR" evidence="11">
    <location>
        <begin position="328"/>
        <end position="528"/>
    </location>
</feature>
<dbReference type="InterPro" id="IPR000219">
    <property type="entry name" value="DH_dom"/>
</dbReference>
<sequence>MSEHDGSSSGDIIEDQAKNELAEGNGFFIPTVTFEDSFEKTDTDILNENYGHIYESFERLAAFSEKDRSICNPIEGNADNRQDKCKHVIQELVDTEEDFLQDVRITIDDIMKPLLDTKLSRDVDIETLFGNIEDIERFSSSLLLSLREACNYDTSFNLMDNEELRDKVGQVFISHISIMTDVYKIYCRNHDDAITLLEKYENEEFRQFQCKLIECLNSVKKKVNAFDLGSFLIKPVQRILKYPLLLQELLKTSKQEPYDARNDSYYSLMEAINSLHEVANTINEVRRRKDLVRKYRKGSQEVHLTDKISRLSLHSVKKKSARISLRLSHATGINQPDTVDLKFNEIERDFKDLEKAVKLFLQNSDAFLEQYQNTLSMELLFAEHVADLCLSDQTDMVLKYNFAMRLVVEDLSRCFQDETLFNVHSPLSSLLAKFKGPQALIDKRFDKLLDYENCLKNPDTKEKTQMAKNVYEALNHQLLDELPKFCELGFQLLQACIGIYIHLQREFQLNMLKSLQPVLEMGRQSPLLYVGTRSSQHDTISIVENYKLDLKEVVEHWGSYIIVPNTFNLFSSPILRRNSSKKPYSKVETIQTDECRMTLLQKYKPDNLYTAIAPVTPPSEIDLSCITNQLFGVIKKQDPLGNVNKWLCDNGATQGFLPSRILRPSNESDYGVYFAQRKYPQSSCLVPGEQCLSVYEDTKQVSKHCSVPSSHSSGSLESYQPIGTIGFKDTVKPQPCTTGIAVLCRNDEEQRIAKSILANASIDEADEMLDDTEYGETATNPKKFYRVEFPFTARTTLELSVQEGDMLTLIVPHDLEGNAEWWLMADNKTKQGYVPANYMVKAEYL</sequence>
<protein>
    <recommendedName>
        <fullName evidence="3">Dynamin-binding protein</fullName>
    </recommendedName>
    <alternativeName>
        <fullName evidence="7">Scaffold protein Tuba</fullName>
    </alternativeName>
</protein>
<dbReference type="SUPFAM" id="SSF48065">
    <property type="entry name" value="DBL homology domain (DH-domain)"/>
    <property type="match status" value="1"/>
</dbReference>
<evidence type="ECO:0000256" key="2">
    <source>
        <dbReference type="ARBA" id="ARBA00004348"/>
    </source>
</evidence>
<dbReference type="SMART" id="SM00325">
    <property type="entry name" value="RhoGEF"/>
    <property type="match status" value="1"/>
</dbReference>
<dbReference type="Pfam" id="PF00621">
    <property type="entry name" value="RhoGEF"/>
    <property type="match status" value="1"/>
</dbReference>
<dbReference type="Gene3D" id="1.20.1270.60">
    <property type="entry name" value="Arfaptin homology (AH) domain/BAR domain"/>
    <property type="match status" value="1"/>
</dbReference>
<evidence type="ECO:0000313" key="12">
    <source>
        <dbReference type="EMBL" id="CAK8685616.1"/>
    </source>
</evidence>
<keyword evidence="13" id="KW-1185">Reference proteome</keyword>
<dbReference type="PROSITE" id="PS51021">
    <property type="entry name" value="BAR"/>
    <property type="match status" value="1"/>
</dbReference>
<dbReference type="PROSITE" id="PS50010">
    <property type="entry name" value="DH_2"/>
    <property type="match status" value="1"/>
</dbReference>
<evidence type="ECO:0000313" key="13">
    <source>
        <dbReference type="Proteomes" id="UP001642483"/>
    </source>
</evidence>
<evidence type="ECO:0000259" key="11">
    <source>
        <dbReference type="PROSITE" id="PS51021"/>
    </source>
</evidence>
<dbReference type="PROSITE" id="PS50002">
    <property type="entry name" value="SH3"/>
    <property type="match status" value="1"/>
</dbReference>
<dbReference type="SMART" id="SM00326">
    <property type="entry name" value="SH3"/>
    <property type="match status" value="2"/>
</dbReference>
<evidence type="ECO:0000256" key="6">
    <source>
        <dbReference type="ARBA" id="ARBA00022949"/>
    </source>
</evidence>
<organism evidence="12 13">
    <name type="scientific">Clavelina lepadiformis</name>
    <name type="common">Light-bulb sea squirt</name>
    <name type="synonym">Ascidia lepadiformis</name>
    <dbReference type="NCBI Taxonomy" id="159417"/>
    <lineage>
        <taxon>Eukaryota</taxon>
        <taxon>Metazoa</taxon>
        <taxon>Chordata</taxon>
        <taxon>Tunicata</taxon>
        <taxon>Ascidiacea</taxon>
        <taxon>Aplousobranchia</taxon>
        <taxon>Clavelinidae</taxon>
        <taxon>Clavelina</taxon>
    </lineage>
</organism>
<dbReference type="InterPro" id="IPR001331">
    <property type="entry name" value="GDS_CDC24_CS"/>
</dbReference>
<dbReference type="InterPro" id="IPR027267">
    <property type="entry name" value="AH/BAR_dom_sf"/>
</dbReference>
<reference evidence="12 13" key="1">
    <citation type="submission" date="2024-02" db="EMBL/GenBank/DDBJ databases">
        <authorList>
            <person name="Daric V."/>
            <person name="Darras S."/>
        </authorList>
    </citation>
    <scope>NUCLEOTIDE SEQUENCE [LARGE SCALE GENOMIC DNA]</scope>
</reference>
<dbReference type="InterPro" id="IPR001452">
    <property type="entry name" value="SH3_domain"/>
</dbReference>
<feature type="domain" description="SH3" evidence="9">
    <location>
        <begin position="780"/>
        <end position="844"/>
    </location>
</feature>
<dbReference type="PANTHER" id="PTHR22834">
    <property type="entry name" value="NUCLEAR FUSION PROTEIN FUS2"/>
    <property type="match status" value="1"/>
</dbReference>
<keyword evidence="6" id="KW-0965">Cell junction</keyword>
<accession>A0ABP0G197</accession>
<dbReference type="SUPFAM" id="SSF103657">
    <property type="entry name" value="BAR/IMD domain-like"/>
    <property type="match status" value="1"/>
</dbReference>
<evidence type="ECO:0000256" key="7">
    <source>
        <dbReference type="ARBA" id="ARBA00032587"/>
    </source>
</evidence>
<dbReference type="EMBL" id="CAWYQH010000100">
    <property type="protein sequence ID" value="CAK8685616.1"/>
    <property type="molecule type" value="Genomic_DNA"/>
</dbReference>
<gene>
    <name evidence="12" type="ORF">CVLEPA_LOCUS16725</name>
</gene>
<keyword evidence="5" id="KW-0344">Guanine-nucleotide releasing factor</keyword>
<dbReference type="Gene3D" id="2.30.30.40">
    <property type="entry name" value="SH3 Domains"/>
    <property type="match status" value="2"/>
</dbReference>
<keyword evidence="4 8" id="KW-0728">SH3 domain</keyword>
<evidence type="ECO:0000259" key="9">
    <source>
        <dbReference type="PROSITE" id="PS50002"/>
    </source>
</evidence>
<evidence type="ECO:0000256" key="3">
    <source>
        <dbReference type="ARBA" id="ARBA00018186"/>
    </source>
</evidence>
<dbReference type="InterPro" id="IPR035899">
    <property type="entry name" value="DBL_dom_sf"/>
</dbReference>
<name>A0ABP0G197_CLALP</name>
<dbReference type="PROSITE" id="PS00741">
    <property type="entry name" value="DH_1"/>
    <property type="match status" value="1"/>
</dbReference>
<dbReference type="Gene3D" id="1.20.900.10">
    <property type="entry name" value="Dbl homology (DH) domain"/>
    <property type="match status" value="1"/>
</dbReference>